<keyword evidence="4" id="KW-0175">Coiled coil</keyword>
<dbReference type="Pfam" id="PF09712">
    <property type="entry name" value="PHA_synth_III_E"/>
    <property type="match status" value="1"/>
</dbReference>
<keyword evidence="7" id="KW-1185">Reference proteome</keyword>
<gene>
    <name evidence="6" type="ORF">ACFQ2N_15035</name>
</gene>
<organism evidence="6 7">
    <name type="scientific">Pseudoxanthomonas kaohsiungensis</name>
    <dbReference type="NCBI Taxonomy" id="283923"/>
    <lineage>
        <taxon>Bacteria</taxon>
        <taxon>Pseudomonadati</taxon>
        <taxon>Pseudomonadota</taxon>
        <taxon>Gammaproteobacteria</taxon>
        <taxon>Lysobacterales</taxon>
        <taxon>Lysobacteraceae</taxon>
        <taxon>Pseudoxanthomonas</taxon>
    </lineage>
</organism>
<evidence type="ECO:0000256" key="5">
    <source>
        <dbReference type="SAM" id="MobiDB-lite"/>
    </source>
</evidence>
<evidence type="ECO:0000256" key="3">
    <source>
        <dbReference type="ARBA" id="ARBA00022752"/>
    </source>
</evidence>
<proteinExistence type="predicted"/>
<keyword evidence="3" id="KW-0583">PHB biosynthesis</keyword>
<feature type="compositionally biased region" description="Low complexity" evidence="5">
    <location>
        <begin position="447"/>
        <end position="464"/>
    </location>
</feature>
<comment type="caution">
    <text evidence="6">The sequence shown here is derived from an EMBL/GenBank/DDBJ whole genome shotgun (WGS) entry which is preliminary data.</text>
</comment>
<feature type="coiled-coil region" evidence="4">
    <location>
        <begin position="226"/>
        <end position="279"/>
    </location>
</feature>
<evidence type="ECO:0000313" key="7">
    <source>
        <dbReference type="Proteomes" id="UP001597033"/>
    </source>
</evidence>
<evidence type="ECO:0000256" key="4">
    <source>
        <dbReference type="SAM" id="Coils"/>
    </source>
</evidence>
<feature type="compositionally biased region" description="Low complexity" evidence="5">
    <location>
        <begin position="280"/>
        <end position="312"/>
    </location>
</feature>
<dbReference type="RefSeq" id="WP_162375749.1">
    <property type="nucleotide sequence ID" value="NZ_JBHTKN010000013.1"/>
</dbReference>
<protein>
    <recommendedName>
        <fullName evidence="2">Poly(3-hydroxyalkanoate) polymerase subunit PhaE</fullName>
    </recommendedName>
</protein>
<comment type="pathway">
    <text evidence="1">Biopolymer metabolism; poly-(R)-3-hydroxybutanoate biosynthesis.</text>
</comment>
<dbReference type="InterPro" id="IPR010123">
    <property type="entry name" value="PHA_synth_III_E"/>
</dbReference>
<evidence type="ECO:0000256" key="1">
    <source>
        <dbReference type="ARBA" id="ARBA00004683"/>
    </source>
</evidence>
<dbReference type="Proteomes" id="UP001597033">
    <property type="component" value="Unassembled WGS sequence"/>
</dbReference>
<evidence type="ECO:0000256" key="2">
    <source>
        <dbReference type="ARBA" id="ARBA00019066"/>
    </source>
</evidence>
<feature type="region of interest" description="Disordered" evidence="5">
    <location>
        <begin position="280"/>
        <end position="481"/>
    </location>
</feature>
<reference evidence="7" key="1">
    <citation type="journal article" date="2019" name="Int. J. Syst. Evol. Microbiol.">
        <title>The Global Catalogue of Microorganisms (GCM) 10K type strain sequencing project: providing services to taxonomists for standard genome sequencing and annotation.</title>
        <authorList>
            <consortium name="The Broad Institute Genomics Platform"/>
            <consortium name="The Broad Institute Genome Sequencing Center for Infectious Disease"/>
            <person name="Wu L."/>
            <person name="Ma J."/>
        </authorList>
    </citation>
    <scope>NUCLEOTIDE SEQUENCE [LARGE SCALE GENOMIC DNA]</scope>
    <source>
        <strain evidence="7">CCUG 55854</strain>
    </source>
</reference>
<feature type="compositionally biased region" description="Low complexity" evidence="5">
    <location>
        <begin position="405"/>
        <end position="437"/>
    </location>
</feature>
<accession>A0ABW3LYW1</accession>
<feature type="region of interest" description="Disordered" evidence="5">
    <location>
        <begin position="493"/>
        <end position="512"/>
    </location>
</feature>
<dbReference type="EMBL" id="JBHTKN010000013">
    <property type="protein sequence ID" value="MFD1043666.1"/>
    <property type="molecule type" value="Genomic_DNA"/>
</dbReference>
<name>A0ABW3LYW1_9GAMM</name>
<evidence type="ECO:0000313" key="6">
    <source>
        <dbReference type="EMBL" id="MFD1043666.1"/>
    </source>
</evidence>
<sequence>MANAPFGQFPGDFESLARQYWNTWNELLGRGGMPDAWGLAGAMPPGLGAMGMGAGTYDWYQRMQRLAADFSGGGSAADVAGAWREMMGGQAADPFAGMLRSMHGGLAGGDWLEQMRPLLDMLLKPLRQQGAEWLQRPAFGPAREHQERLQALALAWQQWEQSNEAFNAQLAQAGQAAFARFERLLEQHDAPGKRLESARALFDLWIDAAEDAWADVALSAEYRHAYAEMTNALMRLRLKLQQEVEQFGALLGLPGRSELDALHRKVAELDRALHAARRANAAPRAAQAPAGRAPAEAAEAAAQVAPARTTKPAPRRAAKPVAKAAAPAKTATKPIRSAKKATPTAKANPAAKKPGKATATRTSVTAKPAATSRRKPAAAARKPTSAAKGKALPATPADMPRTNEATPAVAAAARKPAGTASRRAPAKAAAKRVPQASTSTARKARVAKAGSARGGSATAGTAKRGSVRKAQPATVPAAAGKVVSMKDWVSRNLAATPAGSDAGGGKRKGRSR</sequence>
<feature type="compositionally biased region" description="Low complexity" evidence="5">
    <location>
        <begin position="319"/>
        <end position="388"/>
    </location>
</feature>